<reference evidence="2 3" key="1">
    <citation type="submission" date="2020-08" db="EMBL/GenBank/DDBJ databases">
        <title>Genomic Encyclopedia of Type Strains, Phase IV (KMG-IV): sequencing the most valuable type-strain genomes for metagenomic binning, comparative biology and taxonomic classification.</title>
        <authorList>
            <person name="Goeker M."/>
        </authorList>
    </citation>
    <scope>NUCLEOTIDE SEQUENCE [LARGE SCALE GENOMIC DNA]</scope>
    <source>
        <strain evidence="2 3">DSM 104969</strain>
    </source>
</reference>
<feature type="chain" id="PRO_5032649451" description="Por secretion system C-terminal sorting domain-containing protein" evidence="1">
    <location>
        <begin position="20"/>
        <end position="923"/>
    </location>
</feature>
<dbReference type="RefSeq" id="WP_183307561.1">
    <property type="nucleotide sequence ID" value="NZ_JACIEP010000008.1"/>
</dbReference>
<comment type="caution">
    <text evidence="2">The sequence shown here is derived from an EMBL/GenBank/DDBJ whole genome shotgun (WGS) entry which is preliminary data.</text>
</comment>
<proteinExistence type="predicted"/>
<dbReference type="EMBL" id="JACIEP010000008">
    <property type="protein sequence ID" value="MBB4036667.1"/>
    <property type="molecule type" value="Genomic_DNA"/>
</dbReference>
<keyword evidence="1" id="KW-0732">Signal</keyword>
<evidence type="ECO:0008006" key="4">
    <source>
        <dbReference type="Google" id="ProtNLM"/>
    </source>
</evidence>
<evidence type="ECO:0000313" key="2">
    <source>
        <dbReference type="EMBL" id="MBB4036667.1"/>
    </source>
</evidence>
<gene>
    <name evidence="2" type="ORF">GGR21_002573</name>
</gene>
<dbReference type="AlphaFoldDB" id="A0A840CKS7"/>
<accession>A0A840CKS7</accession>
<dbReference type="Proteomes" id="UP000555103">
    <property type="component" value="Unassembled WGS sequence"/>
</dbReference>
<protein>
    <recommendedName>
        <fullName evidence="4">Por secretion system C-terminal sorting domain-containing protein</fullName>
    </recommendedName>
</protein>
<sequence>MKLRLVLVVLLFMPLLMTAQQEDPGTDPGRKKDGVIFYSKGKMYVKYKTDIPSSAVGEPESTTLYIDGSAKFATHSAIVQKGRTELTGDFINAKDPSVDEKYVTGGNTVDAAHLFVGFDDTDEEDGVFAFIGGYYNDGTNDRSTRQWILGSDSTEQWLIADQKRHKFINFPTLHVNKPAPTAYDDWRMVSVVTVDTTAAVGVNFIKVDTDNKNRFAVRAAYTDDDRISSGYALIKKEHSLLDPSVNNGIPSATYSQVDFNLYNFKRDASGNVTVDDGAFDNDYTATATPKSENNTLRFNKDNNGVYWNRLIGFSPPFKELAADYMFYHVLTKPNGSSVTSGTGPIVDPYYKMQAGYGYFTTMEMSHGDHIDNINERWDFEEDLVPSIFVDNTFQQQEGIHHTKRARGGYVFNRMAFEDYASAIRGDLTYNPLADKTKGGPQENFRRYTYDPTREKITGLDSKWEDADGSNRSRIELLQNEKFNTGEVEVKLKPGLNFLGNPFMAPISLNCLLGIASPYESNAAANYPSLTDTQADQFNVAMLGGVSVSMIQPTKGELRTKYWLIDRAYGRYDADKNMFLYSISYNYISRYGATEGTATEGSALTNIPEINPQEYLVAPMQMFALQASDQFGSEITIKLNPGMRAFGQTRFQKSASSDAGFKEFKQDWFVVEVQDEINKIADRTSVIFRDGALLQTTQDAYDTKKGLNDSFDSYEQEVKDINGFVSKQKQDVATAIVYTKSSDNVALLGNAIPKKTKELPLFFDKPEGSRPMKLKFYGIENIEAVEGVWLVDRYLDNKVVEVTPGFQYTFESTAADTDNLAGGNRFVLRFYPDDQDVINKEDTPIVCYYNTSMLYLKGLIEDDANSDVTLYDMQGRLMAKTKISSSAAVNGTMEYLKPLSFGTYIVKITGKRNHTAKFVNLQTK</sequence>
<feature type="signal peptide" evidence="1">
    <location>
        <begin position="1"/>
        <end position="19"/>
    </location>
</feature>
<evidence type="ECO:0000313" key="3">
    <source>
        <dbReference type="Proteomes" id="UP000555103"/>
    </source>
</evidence>
<evidence type="ECO:0000256" key="1">
    <source>
        <dbReference type="SAM" id="SignalP"/>
    </source>
</evidence>
<organism evidence="2 3">
    <name type="scientific">Dysgonomonas hofstadii</name>
    <dbReference type="NCBI Taxonomy" id="637886"/>
    <lineage>
        <taxon>Bacteria</taxon>
        <taxon>Pseudomonadati</taxon>
        <taxon>Bacteroidota</taxon>
        <taxon>Bacteroidia</taxon>
        <taxon>Bacteroidales</taxon>
        <taxon>Dysgonomonadaceae</taxon>
        <taxon>Dysgonomonas</taxon>
    </lineage>
</organism>
<keyword evidence="3" id="KW-1185">Reference proteome</keyword>
<dbReference type="NCBIfam" id="TIGR04183">
    <property type="entry name" value="Por_Secre_tail"/>
    <property type="match status" value="1"/>
</dbReference>
<name>A0A840CKS7_9BACT</name>
<dbReference type="InterPro" id="IPR026444">
    <property type="entry name" value="Secre_tail"/>
</dbReference>